<gene>
    <name evidence="2" type="ORF">GCM10007362_15350</name>
</gene>
<dbReference type="Proteomes" id="UP000605427">
    <property type="component" value="Unassembled WGS sequence"/>
</dbReference>
<evidence type="ECO:0000313" key="3">
    <source>
        <dbReference type="Proteomes" id="UP000605427"/>
    </source>
</evidence>
<dbReference type="PROSITE" id="PS51257">
    <property type="entry name" value="PROKAR_LIPOPROTEIN"/>
    <property type="match status" value="1"/>
</dbReference>
<proteinExistence type="predicted"/>
<accession>A0ABQ1ZS41</accession>
<name>A0ABQ1ZS41_9BACL</name>
<reference evidence="3" key="1">
    <citation type="journal article" date="2019" name="Int. J. Syst. Evol. Microbiol.">
        <title>The Global Catalogue of Microorganisms (GCM) 10K type strain sequencing project: providing services to taxonomists for standard genome sequencing and annotation.</title>
        <authorList>
            <consortium name="The Broad Institute Genomics Platform"/>
            <consortium name="The Broad Institute Genome Sequencing Center for Infectious Disease"/>
            <person name="Wu L."/>
            <person name="Ma J."/>
        </authorList>
    </citation>
    <scope>NUCLEOTIDE SEQUENCE [LARGE SCALE GENOMIC DNA]</scope>
    <source>
        <strain evidence="3">CCM 8702</strain>
    </source>
</reference>
<evidence type="ECO:0000256" key="1">
    <source>
        <dbReference type="SAM" id="SignalP"/>
    </source>
</evidence>
<protein>
    <recommendedName>
        <fullName evidence="4">DUF4367 domain-containing protein</fullName>
    </recommendedName>
</protein>
<keyword evidence="1" id="KW-0732">Signal</keyword>
<dbReference type="RefSeq" id="WP_172247206.1">
    <property type="nucleotide sequence ID" value="NZ_BMDD01000001.1"/>
</dbReference>
<organism evidence="2 3">
    <name type="scientific">Saccharibacillus endophyticus</name>
    <dbReference type="NCBI Taxonomy" id="2060666"/>
    <lineage>
        <taxon>Bacteria</taxon>
        <taxon>Bacillati</taxon>
        <taxon>Bacillota</taxon>
        <taxon>Bacilli</taxon>
        <taxon>Bacillales</taxon>
        <taxon>Paenibacillaceae</taxon>
        <taxon>Saccharibacillus</taxon>
    </lineage>
</organism>
<feature type="chain" id="PRO_5046967248" description="DUF4367 domain-containing protein" evidence="1">
    <location>
        <begin position="25"/>
        <end position="190"/>
    </location>
</feature>
<dbReference type="EMBL" id="BMDD01000001">
    <property type="protein sequence ID" value="GGH74845.1"/>
    <property type="molecule type" value="Genomic_DNA"/>
</dbReference>
<feature type="signal peptide" evidence="1">
    <location>
        <begin position="1"/>
        <end position="24"/>
    </location>
</feature>
<keyword evidence="3" id="KW-1185">Reference proteome</keyword>
<evidence type="ECO:0000313" key="2">
    <source>
        <dbReference type="EMBL" id="GGH74845.1"/>
    </source>
</evidence>
<evidence type="ECO:0008006" key="4">
    <source>
        <dbReference type="Google" id="ProtNLM"/>
    </source>
</evidence>
<comment type="caution">
    <text evidence="2">The sequence shown here is derived from an EMBL/GenBank/DDBJ whole genome shotgun (WGS) entry which is preliminary data.</text>
</comment>
<sequence length="190" mass="20778">MKILNKAPRLLIFALLATSLSACSSTPAEPDGLADARREVQRVYPDAGIPNIEGVELSLAYKDKSFSLPDELKSDEADPMDKDSIVLVYSREKGKLKSEDTLPEELLYGPYEGDQTLLLTLSERPATVQGSEARVVEGTEIQVAKLQNHTIYATARPNDVTYTLQASTDSGFEEDELLGILSQVSTSQEN</sequence>